<dbReference type="SUPFAM" id="SSF49265">
    <property type="entry name" value="Fibronectin type III"/>
    <property type="match status" value="1"/>
</dbReference>
<dbReference type="InterPro" id="IPR007110">
    <property type="entry name" value="Ig-like_dom"/>
</dbReference>
<keyword evidence="2 7" id="KW-0812">Transmembrane</keyword>
<feature type="domain" description="Ig-like" evidence="8">
    <location>
        <begin position="5"/>
        <end position="137"/>
    </location>
</feature>
<gene>
    <name evidence="10" type="ORF">V5799_011586</name>
</gene>
<dbReference type="AlphaFoldDB" id="A0AAQ4EGR8"/>
<sequence length="757" mass="82594">MFYAPSLSNAHAVEPHIVNAVEGGQAQLSCDVRAPSADDFAVRIRWLKELAEPGGGGDGEEEEASVAVYSVDVNSRTGSLSQIRQRAHLGSLRGRAYFSVIQTPAVLSVDRLRSADNGTYVCAVDFKKGWTRTATVQLVVVVPPKRPVITDENGTEIRNLTRPYEEGEDLTLVCDVYGGQPEPVVTWWRGSQLLQQALSRASDGHPRATLLRLRLTRADYRATLICRAANSNVSEPVTANVIVNMHLQPVSVEIKGNRGPLSAEMSTQVICQVEGSRPQASIRWLLGSRELSDFATRAASSDTTLSVLSFVPSAWHHGERLRCLASNPFCSRPPPAPLEDSWTLDIHYAPIIELRLGVGLNAAHLHEGMDVYFECHVRANPPVGEVSWTFDDRDLHTDAARGVIVSNQSLALRSVNRTNSGAYACHATNSEGEASSDSHRLRIQYAPVCRSSQQRRVYSIAKHDTVHVICDVEADPVPVTFSWGYRQGNRDYPLGSEASFNTPSGQPLRSVLRYTPRHDADYGTLSCVASNVIGDGRRPCIFQVVPIGGPVQPSNCVAREATSDALLVSCQRRDGAPENQHFLLELRDGPPQAPIRANLTAAGQPSFRVHSLQPGTLYRLAVYGVNANGRSEPVHLTAYTLPVEQELLEQEAGFIVNTGTLIAAVLSAVAAFLVVFIALMLIKLRHKFMTSNAMNRWNQGDRSHSSYPAENEDLNTDLRATQMPDMISSKDAVLVKAGADGTSKIARSKLQRAPSPS</sequence>
<dbReference type="InterPro" id="IPR036179">
    <property type="entry name" value="Ig-like_dom_sf"/>
</dbReference>
<keyword evidence="3" id="KW-0677">Repeat</keyword>
<evidence type="ECO:0008006" key="12">
    <source>
        <dbReference type="Google" id="ProtNLM"/>
    </source>
</evidence>
<feature type="domain" description="Ig-like" evidence="8">
    <location>
        <begin position="147"/>
        <end position="238"/>
    </location>
</feature>
<dbReference type="InterPro" id="IPR013783">
    <property type="entry name" value="Ig-like_fold"/>
</dbReference>
<dbReference type="InterPro" id="IPR036116">
    <property type="entry name" value="FN3_sf"/>
</dbReference>
<evidence type="ECO:0000256" key="1">
    <source>
        <dbReference type="ARBA" id="ARBA00004167"/>
    </source>
</evidence>
<evidence type="ECO:0000256" key="5">
    <source>
        <dbReference type="ARBA" id="ARBA00023136"/>
    </source>
</evidence>
<evidence type="ECO:0000256" key="3">
    <source>
        <dbReference type="ARBA" id="ARBA00022737"/>
    </source>
</evidence>
<evidence type="ECO:0000256" key="7">
    <source>
        <dbReference type="SAM" id="Phobius"/>
    </source>
</evidence>
<dbReference type="InterPro" id="IPR003961">
    <property type="entry name" value="FN3_dom"/>
</dbReference>
<dbReference type="InterPro" id="IPR013106">
    <property type="entry name" value="Ig_V-set"/>
</dbReference>
<accession>A0AAQ4EGR8</accession>
<feature type="domain" description="Ig-like" evidence="8">
    <location>
        <begin position="447"/>
        <end position="531"/>
    </location>
</feature>
<feature type="transmembrane region" description="Helical" evidence="7">
    <location>
        <begin position="661"/>
        <end position="682"/>
    </location>
</feature>
<dbReference type="GO" id="GO:0016020">
    <property type="term" value="C:membrane"/>
    <property type="evidence" value="ECO:0007669"/>
    <property type="project" value="UniProtKB-SubCell"/>
</dbReference>
<feature type="domain" description="Fibronectin type-III" evidence="9">
    <location>
        <begin position="552"/>
        <end position="644"/>
    </location>
</feature>
<reference evidence="10 11" key="1">
    <citation type="journal article" date="2023" name="Arcadia Sci">
        <title>De novo assembly of a long-read Amblyomma americanum tick genome.</title>
        <authorList>
            <person name="Chou S."/>
            <person name="Poskanzer K.E."/>
            <person name="Rollins M."/>
            <person name="Thuy-Boun P.S."/>
        </authorList>
    </citation>
    <scope>NUCLEOTIDE SEQUENCE [LARGE SCALE GENOMIC DNA]</scope>
    <source>
        <strain evidence="10">F_SG_1</strain>
        <tissue evidence="10">Salivary glands</tissue>
    </source>
</reference>
<dbReference type="GO" id="GO:0009653">
    <property type="term" value="P:anatomical structure morphogenesis"/>
    <property type="evidence" value="ECO:0007669"/>
    <property type="project" value="UniProtKB-ARBA"/>
</dbReference>
<dbReference type="SMART" id="SM00409">
    <property type="entry name" value="IG"/>
    <property type="match status" value="4"/>
</dbReference>
<dbReference type="Proteomes" id="UP001321473">
    <property type="component" value="Unassembled WGS sequence"/>
</dbReference>
<feature type="domain" description="Ig-like" evidence="8">
    <location>
        <begin position="249"/>
        <end position="327"/>
    </location>
</feature>
<keyword evidence="5 7" id="KW-0472">Membrane</keyword>
<keyword evidence="11" id="KW-1185">Reference proteome</keyword>
<evidence type="ECO:0000313" key="10">
    <source>
        <dbReference type="EMBL" id="KAK8773880.1"/>
    </source>
</evidence>
<dbReference type="SMART" id="SM00408">
    <property type="entry name" value="IGc2"/>
    <property type="match status" value="3"/>
</dbReference>
<dbReference type="SUPFAM" id="SSF48726">
    <property type="entry name" value="Immunoglobulin"/>
    <property type="match status" value="5"/>
</dbReference>
<keyword evidence="6" id="KW-1015">Disulfide bond</keyword>
<evidence type="ECO:0000259" key="8">
    <source>
        <dbReference type="PROSITE" id="PS50835"/>
    </source>
</evidence>
<dbReference type="InterPro" id="IPR013098">
    <property type="entry name" value="Ig_I-set"/>
</dbReference>
<protein>
    <recommendedName>
        <fullName evidence="12">Sidestep protein</fullName>
    </recommendedName>
</protein>
<dbReference type="InterPro" id="IPR003599">
    <property type="entry name" value="Ig_sub"/>
</dbReference>
<comment type="caution">
    <text evidence="10">The sequence shown here is derived from an EMBL/GenBank/DDBJ whole genome shotgun (WGS) entry which is preliminary data.</text>
</comment>
<evidence type="ECO:0000259" key="9">
    <source>
        <dbReference type="PROSITE" id="PS50853"/>
    </source>
</evidence>
<dbReference type="SMART" id="SM00060">
    <property type="entry name" value="FN3"/>
    <property type="match status" value="1"/>
</dbReference>
<dbReference type="PANTHER" id="PTHR23278">
    <property type="entry name" value="SIDESTEP PROTEIN"/>
    <property type="match status" value="1"/>
</dbReference>
<dbReference type="InterPro" id="IPR013162">
    <property type="entry name" value="CD80_C2-set"/>
</dbReference>
<dbReference type="EMBL" id="JARKHS020016158">
    <property type="protein sequence ID" value="KAK8773880.1"/>
    <property type="molecule type" value="Genomic_DNA"/>
</dbReference>
<name>A0AAQ4EGR8_AMBAM</name>
<evidence type="ECO:0000256" key="4">
    <source>
        <dbReference type="ARBA" id="ARBA00022989"/>
    </source>
</evidence>
<dbReference type="CDD" id="cd00063">
    <property type="entry name" value="FN3"/>
    <property type="match status" value="1"/>
</dbReference>
<dbReference type="PROSITE" id="PS50853">
    <property type="entry name" value="FN3"/>
    <property type="match status" value="1"/>
</dbReference>
<dbReference type="PROSITE" id="PS50835">
    <property type="entry name" value="IG_LIKE"/>
    <property type="match status" value="5"/>
</dbReference>
<evidence type="ECO:0000313" key="11">
    <source>
        <dbReference type="Proteomes" id="UP001321473"/>
    </source>
</evidence>
<keyword evidence="4 7" id="KW-1133">Transmembrane helix</keyword>
<evidence type="ECO:0000256" key="2">
    <source>
        <dbReference type="ARBA" id="ARBA00022692"/>
    </source>
</evidence>
<dbReference type="Pfam" id="PF07679">
    <property type="entry name" value="I-set"/>
    <property type="match status" value="1"/>
</dbReference>
<proteinExistence type="predicted"/>
<organism evidence="10 11">
    <name type="scientific">Amblyomma americanum</name>
    <name type="common">Lone star tick</name>
    <dbReference type="NCBI Taxonomy" id="6943"/>
    <lineage>
        <taxon>Eukaryota</taxon>
        <taxon>Metazoa</taxon>
        <taxon>Ecdysozoa</taxon>
        <taxon>Arthropoda</taxon>
        <taxon>Chelicerata</taxon>
        <taxon>Arachnida</taxon>
        <taxon>Acari</taxon>
        <taxon>Parasitiformes</taxon>
        <taxon>Ixodida</taxon>
        <taxon>Ixodoidea</taxon>
        <taxon>Ixodidae</taxon>
        <taxon>Amblyomminae</taxon>
        <taxon>Amblyomma</taxon>
    </lineage>
</organism>
<comment type="subcellular location">
    <subcellularLocation>
        <location evidence="1">Membrane</location>
        <topology evidence="1">Single-pass membrane protein</topology>
    </subcellularLocation>
</comment>
<dbReference type="PANTHER" id="PTHR23278:SF19">
    <property type="entry name" value="OBSCURIN"/>
    <property type="match status" value="1"/>
</dbReference>
<dbReference type="Pfam" id="PF07686">
    <property type="entry name" value="V-set"/>
    <property type="match status" value="1"/>
</dbReference>
<feature type="domain" description="Ig-like" evidence="8">
    <location>
        <begin position="350"/>
        <end position="442"/>
    </location>
</feature>
<evidence type="ECO:0000256" key="6">
    <source>
        <dbReference type="ARBA" id="ARBA00023157"/>
    </source>
</evidence>
<dbReference type="InterPro" id="IPR003598">
    <property type="entry name" value="Ig_sub2"/>
</dbReference>
<dbReference type="Gene3D" id="2.60.40.10">
    <property type="entry name" value="Immunoglobulins"/>
    <property type="match status" value="6"/>
</dbReference>
<dbReference type="GO" id="GO:0030154">
    <property type="term" value="P:cell differentiation"/>
    <property type="evidence" value="ECO:0007669"/>
    <property type="project" value="UniProtKB-ARBA"/>
</dbReference>
<dbReference type="Pfam" id="PF08205">
    <property type="entry name" value="C2-set_2"/>
    <property type="match status" value="2"/>
</dbReference>
<dbReference type="CDD" id="cd00096">
    <property type="entry name" value="Ig"/>
    <property type="match status" value="1"/>
</dbReference>